<organism evidence="4 5">
    <name type="scientific">Jeotgalibaca ciconiae</name>
    <dbReference type="NCBI Taxonomy" id="2496265"/>
    <lineage>
        <taxon>Bacteria</taxon>
        <taxon>Bacillati</taxon>
        <taxon>Bacillota</taxon>
        <taxon>Bacilli</taxon>
        <taxon>Lactobacillales</taxon>
        <taxon>Carnobacteriaceae</taxon>
        <taxon>Jeotgalibaca</taxon>
    </lineage>
</organism>
<sequence length="152" mass="17720">MTPLFFRDIDANNEAAVRAISLKDGQEGFIETVAECLEEAARYPEWQPVSIYHEEELIRFAMYGSFGVNKDTWTDRIMIDKNYQGKGFGKQAMKQLIEIVSKEYDIKSIYLSIVEENKVAYRLYNSIGFEFINERDPNGELIFQYQFDEKGV</sequence>
<dbReference type="OrthoDB" id="9127144at2"/>
<keyword evidence="2" id="KW-0012">Acyltransferase</keyword>
<dbReference type="PROSITE" id="PS51186">
    <property type="entry name" value="GNAT"/>
    <property type="match status" value="1"/>
</dbReference>
<dbReference type="PANTHER" id="PTHR43420:SF47">
    <property type="entry name" value="N-ACETYLTRANSFERASE DOMAIN-CONTAINING PROTEIN"/>
    <property type="match status" value="1"/>
</dbReference>
<dbReference type="InterPro" id="IPR027455">
    <property type="entry name" value="Sper_AcTfrase_N"/>
</dbReference>
<dbReference type="InterPro" id="IPR016181">
    <property type="entry name" value="Acyl_CoA_acyltransferase"/>
</dbReference>
<dbReference type="Proteomes" id="UP000273326">
    <property type="component" value="Chromosome"/>
</dbReference>
<evidence type="ECO:0000313" key="4">
    <source>
        <dbReference type="EMBL" id="AZP03725.1"/>
    </source>
</evidence>
<dbReference type="CDD" id="cd04301">
    <property type="entry name" value="NAT_SF"/>
    <property type="match status" value="1"/>
</dbReference>
<dbReference type="Gene3D" id="1.10.287.900">
    <property type="entry name" value="The crystal structure of the spermine/spermidine acetyltransferase from enterococcus faecali"/>
    <property type="match status" value="1"/>
</dbReference>
<evidence type="ECO:0000256" key="2">
    <source>
        <dbReference type="ARBA" id="ARBA00023315"/>
    </source>
</evidence>
<dbReference type="KEGG" id="jeh:EJN90_03035"/>
<dbReference type="PANTHER" id="PTHR43420">
    <property type="entry name" value="ACETYLTRANSFERASE"/>
    <property type="match status" value="1"/>
</dbReference>
<reference evidence="5" key="1">
    <citation type="submission" date="2018-12" db="EMBL/GenBank/DDBJ databases">
        <title>Complete genome sequencing of Jeotgalibaca sp. H21T32.</title>
        <authorList>
            <person name="Bae J.-W."/>
            <person name="Lee S.-Y."/>
        </authorList>
    </citation>
    <scope>NUCLEOTIDE SEQUENCE [LARGE SCALE GENOMIC DNA]</scope>
    <source>
        <strain evidence="5">H21T32</strain>
    </source>
</reference>
<keyword evidence="5" id="KW-1185">Reference proteome</keyword>
<dbReference type="GO" id="GO:0016747">
    <property type="term" value="F:acyltransferase activity, transferring groups other than amino-acyl groups"/>
    <property type="evidence" value="ECO:0007669"/>
    <property type="project" value="InterPro"/>
</dbReference>
<gene>
    <name evidence="4" type="ORF">EJN90_03035</name>
</gene>
<dbReference type="RefSeq" id="WP_126108815.1">
    <property type="nucleotide sequence ID" value="NZ_CP034465.1"/>
</dbReference>
<evidence type="ECO:0000259" key="3">
    <source>
        <dbReference type="PROSITE" id="PS51186"/>
    </source>
</evidence>
<dbReference type="InterPro" id="IPR000182">
    <property type="entry name" value="GNAT_dom"/>
</dbReference>
<dbReference type="InterPro" id="IPR050680">
    <property type="entry name" value="YpeA/RimI_acetyltransf"/>
</dbReference>
<dbReference type="AlphaFoldDB" id="A0A3S9H8R1"/>
<dbReference type="Pfam" id="PF00583">
    <property type="entry name" value="Acetyltransf_1"/>
    <property type="match status" value="1"/>
</dbReference>
<evidence type="ECO:0000256" key="1">
    <source>
        <dbReference type="ARBA" id="ARBA00022679"/>
    </source>
</evidence>
<dbReference type="SUPFAM" id="SSF55729">
    <property type="entry name" value="Acyl-CoA N-acyltransferases (Nat)"/>
    <property type="match status" value="1"/>
</dbReference>
<name>A0A3S9H8R1_9LACT</name>
<feature type="domain" description="N-acetyltransferase" evidence="3">
    <location>
        <begin position="4"/>
        <end position="148"/>
    </location>
</feature>
<protein>
    <submittedName>
        <fullName evidence="4">GNAT family N-acetyltransferase</fullName>
    </submittedName>
</protein>
<proteinExistence type="predicted"/>
<dbReference type="Gene3D" id="3.40.630.30">
    <property type="match status" value="1"/>
</dbReference>
<dbReference type="EMBL" id="CP034465">
    <property type="protein sequence ID" value="AZP03725.1"/>
    <property type="molecule type" value="Genomic_DNA"/>
</dbReference>
<keyword evidence="1 4" id="KW-0808">Transferase</keyword>
<accession>A0A3S9H8R1</accession>
<evidence type="ECO:0000313" key="5">
    <source>
        <dbReference type="Proteomes" id="UP000273326"/>
    </source>
</evidence>